<sequence>MEVLYARLYEKYMKLKARNNDEIDQFNREQESRFMNYVSAAEDLIEHLRSENDRLKAHINDLTNEVASVRSEKVELHAKYDNLLLQESEKTKELSEELKRLQSLQEEGLCCCSKQGNKDNGKFGSPHGVNQVSSQAKSKESSRKKRRLELVESQTEEDSPTENVQQTNCCMAMTTSSGCTFQTLMEWLVGLKFASVSVAEGLCLLVCHQSSGYSFNLTWVIKASGEEAELLYHVASLGTFDKVAPDWMKEDMIFSTTMCPLFFKRLSRVLGLHY</sequence>
<accession>A0AAP0K7G4</accession>
<comment type="caution">
    <text evidence="4">The sequence shown here is derived from an EMBL/GenBank/DDBJ whole genome shotgun (WGS) entry which is preliminary data.</text>
</comment>
<dbReference type="PANTHER" id="PTHR35489">
    <property type="entry name" value="TITAN9"/>
    <property type="match status" value="1"/>
</dbReference>
<reference evidence="4 5" key="1">
    <citation type="submission" date="2024-01" db="EMBL/GenBank/DDBJ databases">
        <title>Genome assemblies of Stephania.</title>
        <authorList>
            <person name="Yang L."/>
        </authorList>
    </citation>
    <scope>NUCLEOTIDE SEQUENCE [LARGE SCALE GENOMIC DNA]</scope>
    <source>
        <strain evidence="4">QJT</strain>
        <tissue evidence="4">Leaf</tissue>
    </source>
</reference>
<dbReference type="EMBL" id="JBBNAE010000002">
    <property type="protein sequence ID" value="KAK9146780.1"/>
    <property type="molecule type" value="Genomic_DNA"/>
</dbReference>
<dbReference type="PANTHER" id="PTHR35489:SF2">
    <property type="entry name" value="TITAN9"/>
    <property type="match status" value="1"/>
</dbReference>
<name>A0AAP0K7G4_9MAGN</name>
<evidence type="ECO:0000256" key="2">
    <source>
        <dbReference type="SAM" id="MobiDB-lite"/>
    </source>
</evidence>
<feature type="region of interest" description="Disordered" evidence="2">
    <location>
        <begin position="121"/>
        <end position="164"/>
    </location>
</feature>
<proteinExistence type="predicted"/>
<dbReference type="Pfam" id="PF25091">
    <property type="entry name" value="DUF7806"/>
    <property type="match status" value="1"/>
</dbReference>
<evidence type="ECO:0000313" key="5">
    <source>
        <dbReference type="Proteomes" id="UP001417504"/>
    </source>
</evidence>
<protein>
    <recommendedName>
        <fullName evidence="3">DUF7806 domain-containing protein</fullName>
    </recommendedName>
</protein>
<dbReference type="Proteomes" id="UP001417504">
    <property type="component" value="Unassembled WGS sequence"/>
</dbReference>
<dbReference type="GO" id="GO:0003006">
    <property type="term" value="P:developmental process involved in reproduction"/>
    <property type="evidence" value="ECO:0007669"/>
    <property type="project" value="TreeGrafter"/>
</dbReference>
<keyword evidence="5" id="KW-1185">Reference proteome</keyword>
<gene>
    <name evidence="4" type="ORF">Sjap_006683</name>
</gene>
<dbReference type="AlphaFoldDB" id="A0AAP0K7G4"/>
<evidence type="ECO:0000313" key="4">
    <source>
        <dbReference type="EMBL" id="KAK9146780.1"/>
    </source>
</evidence>
<evidence type="ECO:0000259" key="3">
    <source>
        <dbReference type="Pfam" id="PF25091"/>
    </source>
</evidence>
<keyword evidence="1" id="KW-0175">Coiled coil</keyword>
<feature type="domain" description="DUF7806" evidence="3">
    <location>
        <begin position="177"/>
        <end position="270"/>
    </location>
</feature>
<organism evidence="4 5">
    <name type="scientific">Stephania japonica</name>
    <dbReference type="NCBI Taxonomy" id="461633"/>
    <lineage>
        <taxon>Eukaryota</taxon>
        <taxon>Viridiplantae</taxon>
        <taxon>Streptophyta</taxon>
        <taxon>Embryophyta</taxon>
        <taxon>Tracheophyta</taxon>
        <taxon>Spermatophyta</taxon>
        <taxon>Magnoliopsida</taxon>
        <taxon>Ranunculales</taxon>
        <taxon>Menispermaceae</taxon>
        <taxon>Menispermoideae</taxon>
        <taxon>Cissampelideae</taxon>
        <taxon>Stephania</taxon>
    </lineage>
</organism>
<dbReference type="InterPro" id="IPR056708">
    <property type="entry name" value="DUF7806"/>
</dbReference>
<feature type="coiled-coil region" evidence="1">
    <location>
        <begin position="9"/>
        <end position="107"/>
    </location>
</feature>
<evidence type="ECO:0000256" key="1">
    <source>
        <dbReference type="SAM" id="Coils"/>
    </source>
</evidence>